<reference evidence="18 20" key="2">
    <citation type="submission" date="2018-12" db="EMBL/GenBank/DDBJ databases">
        <title>Streptomyces griseoviridis F1-27 complete genome.</title>
        <authorList>
            <person name="Mariita R.M."/>
            <person name="Sello J.K."/>
        </authorList>
    </citation>
    <scope>NUCLEOTIDE SEQUENCE [LARGE SCALE GENOMIC DNA]</scope>
    <source>
        <strain evidence="18 20">F1-27</strain>
    </source>
</reference>
<dbReference type="Pfam" id="PF13185">
    <property type="entry name" value="GAF_2"/>
    <property type="match status" value="1"/>
</dbReference>
<dbReference type="InterPro" id="IPR052016">
    <property type="entry name" value="Bact_Sigma-Reg"/>
</dbReference>
<dbReference type="OrthoDB" id="118142at2"/>
<dbReference type="InterPro" id="IPR003018">
    <property type="entry name" value="GAF"/>
</dbReference>
<dbReference type="SMART" id="SM00065">
    <property type="entry name" value="GAF"/>
    <property type="match status" value="1"/>
</dbReference>
<keyword evidence="6" id="KW-0418">Kinase</keyword>
<evidence type="ECO:0000256" key="9">
    <source>
        <dbReference type="ARBA" id="ARBA00022842"/>
    </source>
</evidence>
<feature type="region of interest" description="Disordered" evidence="16">
    <location>
        <begin position="1"/>
        <end position="61"/>
    </location>
</feature>
<evidence type="ECO:0000256" key="11">
    <source>
        <dbReference type="ARBA" id="ARBA00023211"/>
    </source>
</evidence>
<keyword evidence="9" id="KW-0460">Magnesium</keyword>
<dbReference type="Pfam" id="PF08448">
    <property type="entry name" value="PAS_4"/>
    <property type="match status" value="1"/>
</dbReference>
<gene>
    <name evidence="19" type="ORF">DDJ31_36535</name>
    <name evidence="18" type="ORF">ELQ87_02825</name>
</gene>
<evidence type="ECO:0000256" key="10">
    <source>
        <dbReference type="ARBA" id="ARBA00022912"/>
    </source>
</evidence>
<evidence type="ECO:0000256" key="1">
    <source>
        <dbReference type="ARBA" id="ARBA00013081"/>
    </source>
</evidence>
<dbReference type="InterPro" id="IPR036457">
    <property type="entry name" value="PPM-type-like_dom_sf"/>
</dbReference>
<dbReference type="SUPFAM" id="SSF81606">
    <property type="entry name" value="PP2C-like"/>
    <property type="match status" value="1"/>
</dbReference>
<evidence type="ECO:0000256" key="15">
    <source>
        <dbReference type="ARBA" id="ARBA00081350"/>
    </source>
</evidence>
<keyword evidence="3" id="KW-0808">Transferase</keyword>
<dbReference type="GO" id="GO:0046872">
    <property type="term" value="F:metal ion binding"/>
    <property type="evidence" value="ECO:0007669"/>
    <property type="project" value="UniProtKB-KW"/>
</dbReference>
<evidence type="ECO:0000256" key="6">
    <source>
        <dbReference type="ARBA" id="ARBA00022777"/>
    </source>
</evidence>
<comment type="catalytic activity">
    <reaction evidence="12">
        <text>O-phospho-L-seryl-[protein] + H2O = L-seryl-[protein] + phosphate</text>
        <dbReference type="Rhea" id="RHEA:20629"/>
        <dbReference type="Rhea" id="RHEA-COMP:9863"/>
        <dbReference type="Rhea" id="RHEA-COMP:11604"/>
        <dbReference type="ChEBI" id="CHEBI:15377"/>
        <dbReference type="ChEBI" id="CHEBI:29999"/>
        <dbReference type="ChEBI" id="CHEBI:43474"/>
        <dbReference type="ChEBI" id="CHEBI:83421"/>
        <dbReference type="EC" id="3.1.3.16"/>
    </reaction>
</comment>
<dbReference type="PROSITE" id="PS50112">
    <property type="entry name" value="PAS"/>
    <property type="match status" value="1"/>
</dbReference>
<dbReference type="KEGG" id="sgd:ELQ87_02825"/>
<dbReference type="SMART" id="SM00331">
    <property type="entry name" value="PP2C_SIG"/>
    <property type="match status" value="1"/>
</dbReference>
<evidence type="ECO:0000256" key="4">
    <source>
        <dbReference type="ARBA" id="ARBA00022723"/>
    </source>
</evidence>
<evidence type="ECO:0000256" key="5">
    <source>
        <dbReference type="ARBA" id="ARBA00022741"/>
    </source>
</evidence>
<dbReference type="SMART" id="SM00091">
    <property type="entry name" value="PAS"/>
    <property type="match status" value="1"/>
</dbReference>
<keyword evidence="7" id="KW-0378">Hydrolase</keyword>
<evidence type="ECO:0000256" key="2">
    <source>
        <dbReference type="ARBA" id="ARBA00022553"/>
    </source>
</evidence>
<reference evidence="19 21" key="1">
    <citation type="submission" date="2018-04" db="EMBL/GenBank/DDBJ databases">
        <title>Complete genome sequences of Streptomyces griseoviridis K61 and characterization of antagonistic properties of biological control agents.</title>
        <authorList>
            <person name="Mariita R.M."/>
            <person name="Sello J.K."/>
        </authorList>
    </citation>
    <scope>NUCLEOTIDE SEQUENCE [LARGE SCALE GENOMIC DNA]</scope>
    <source>
        <strain evidence="19 21">K61</strain>
    </source>
</reference>
<keyword evidence="4" id="KW-0479">Metal-binding</keyword>
<name>A0A3S9Z6G6_STRGD</name>
<keyword evidence="10" id="KW-0904">Protein phosphatase</keyword>
<dbReference type="GO" id="GO:0004722">
    <property type="term" value="F:protein serine/threonine phosphatase activity"/>
    <property type="evidence" value="ECO:0007669"/>
    <property type="project" value="UniProtKB-EC"/>
</dbReference>
<dbReference type="GO" id="GO:0005524">
    <property type="term" value="F:ATP binding"/>
    <property type="evidence" value="ECO:0007669"/>
    <property type="project" value="UniProtKB-KW"/>
</dbReference>
<dbReference type="Gene3D" id="3.30.450.40">
    <property type="match status" value="2"/>
</dbReference>
<keyword evidence="21" id="KW-1185">Reference proteome</keyword>
<feature type="domain" description="PAS" evidence="17">
    <location>
        <begin position="235"/>
        <end position="273"/>
    </location>
</feature>
<keyword evidence="11" id="KW-0464">Manganese</keyword>
<sequence length="752" mass="80133">MGARHTGKEAPSGGSADRSPCAGRRLGRVLTPTERPRGRRRRWSGVSDGRPSTATGPPTGRPLLSLALASMLEEVHAHSGAVYLLNADEPVLEMAVMAGLPRAFAAPWERVGLSAPVPVAVAARERRVVWVGGEEEMARRFPRIAVVLPYPFALAAVPVATAERVYGAVFVTWPGSHPAELPAAERQRLMSACDRLAVRLRRATEESLPSVREADLLATPVVAVAGTLGTVEAARMVARLPYGLLSLDLHGRVSYANDAAVDLLGRPVDELLGTPPWMSVPWLNDPMYEDRYRAALISQHITSFVALRPPRDWLSFRLYPSRDGLSVRVSRAREVAGAAGETPRAGTGPNRLVGISQVLSLTGALTEAAGVQDVVQLVADEVVPAVGAQAVVLLGSQGGRLHVLGHRGYRDPHIVERFDGLPLTQRTPGTHALNSGVPAFFDSTRHLERLYPDRHETPDGYAAWAYVPLIASGRPVGTCVIAYSEERVFAPDERAVLTSLGGLIAQALERALLYDAKNQLAHGLQEALLPRTLAVLPGLESAARYLPATHGMEIGGDFYDLVPARPLAAAVIGDVQGHNVTAAGLMGQVRTGVRAYTTVGQAPQEVMRSTNRLLIDLGADLFASCLYLRLDPARGRAVMARAGHPPPLLRRPDGTVRVLDLAGGPLLGIDASATYPTTEVALAPGSVLVLYTDGLVESPGGDIEDSLVELGSLLGEIGHLPLERLADELVRHSAAARQRADDVALLLLRATG</sequence>
<dbReference type="EMBL" id="CP034687">
    <property type="protein sequence ID" value="AZS83347.1"/>
    <property type="molecule type" value="Genomic_DNA"/>
</dbReference>
<evidence type="ECO:0000313" key="19">
    <source>
        <dbReference type="EMBL" id="QCN89800.1"/>
    </source>
</evidence>
<protein>
    <recommendedName>
        <fullName evidence="1">protein-serine/threonine phosphatase</fullName>
        <ecNumber evidence="1">3.1.3.16</ecNumber>
    </recommendedName>
    <alternativeName>
        <fullName evidence="15">Protein-serine/threonine phosphatase</fullName>
    </alternativeName>
    <alternativeName>
        <fullName evidence="14">Serine/threonine-protein kinase</fullName>
    </alternativeName>
</protein>
<dbReference type="EMBL" id="CP029078">
    <property type="protein sequence ID" value="QCN89800.1"/>
    <property type="molecule type" value="Genomic_DNA"/>
</dbReference>
<dbReference type="SUPFAM" id="SSF55785">
    <property type="entry name" value="PYP-like sensor domain (PAS domain)"/>
    <property type="match status" value="1"/>
</dbReference>
<evidence type="ECO:0000256" key="13">
    <source>
        <dbReference type="ARBA" id="ARBA00056274"/>
    </source>
</evidence>
<evidence type="ECO:0000259" key="17">
    <source>
        <dbReference type="PROSITE" id="PS50112"/>
    </source>
</evidence>
<accession>A0A3S9Z6G6</accession>
<dbReference type="InterPro" id="IPR001932">
    <property type="entry name" value="PPM-type_phosphatase-like_dom"/>
</dbReference>
<dbReference type="InterPro" id="IPR035965">
    <property type="entry name" value="PAS-like_dom_sf"/>
</dbReference>
<dbReference type="FunFam" id="3.60.40.10:FF:000005">
    <property type="entry name" value="Serine/threonine protein phosphatase"/>
    <property type="match status" value="1"/>
</dbReference>
<evidence type="ECO:0000256" key="8">
    <source>
        <dbReference type="ARBA" id="ARBA00022840"/>
    </source>
</evidence>
<proteinExistence type="predicted"/>
<dbReference type="InterPro" id="IPR000014">
    <property type="entry name" value="PAS"/>
</dbReference>
<evidence type="ECO:0000256" key="7">
    <source>
        <dbReference type="ARBA" id="ARBA00022801"/>
    </source>
</evidence>
<dbReference type="PANTHER" id="PTHR43156:SF2">
    <property type="entry name" value="STAGE II SPORULATION PROTEIN E"/>
    <property type="match status" value="1"/>
</dbReference>
<dbReference type="Gene3D" id="3.30.450.20">
    <property type="entry name" value="PAS domain"/>
    <property type="match status" value="1"/>
</dbReference>
<evidence type="ECO:0000313" key="20">
    <source>
        <dbReference type="Proteomes" id="UP000271291"/>
    </source>
</evidence>
<evidence type="ECO:0000256" key="16">
    <source>
        <dbReference type="SAM" id="MobiDB-lite"/>
    </source>
</evidence>
<evidence type="ECO:0000313" key="18">
    <source>
        <dbReference type="EMBL" id="AZS83347.1"/>
    </source>
</evidence>
<comment type="function">
    <text evidence="13">Primarily acts as an independent SigF regulator that is sensitive to the osmosensory signal, mediating the cross talk of PknD with the SigF regulon. Possesses both phosphatase and kinase activities. The kinase domain functions as a classic anti-sigma factor-like kinase to phosphorylate the anti-anti-sigma factor domain at the canonical regulatory site, and the phosphatase domain antagonizes this activity.</text>
</comment>
<dbReference type="InterPro" id="IPR013656">
    <property type="entry name" value="PAS_4"/>
</dbReference>
<dbReference type="Gene3D" id="3.60.40.10">
    <property type="entry name" value="PPM-type phosphatase domain"/>
    <property type="match status" value="1"/>
</dbReference>
<dbReference type="Proteomes" id="UP000501753">
    <property type="component" value="Chromosome"/>
</dbReference>
<organism evidence="18 20">
    <name type="scientific">Streptomyces griseoviridis</name>
    <dbReference type="NCBI Taxonomy" id="45398"/>
    <lineage>
        <taxon>Bacteria</taxon>
        <taxon>Bacillati</taxon>
        <taxon>Actinomycetota</taxon>
        <taxon>Actinomycetes</taxon>
        <taxon>Kitasatosporales</taxon>
        <taxon>Streptomycetaceae</taxon>
        <taxon>Streptomyces</taxon>
    </lineage>
</organism>
<dbReference type="Proteomes" id="UP000271291">
    <property type="component" value="Chromosome"/>
</dbReference>
<evidence type="ECO:0000256" key="14">
    <source>
        <dbReference type="ARBA" id="ARBA00075117"/>
    </source>
</evidence>
<dbReference type="PANTHER" id="PTHR43156">
    <property type="entry name" value="STAGE II SPORULATION PROTEIN E-RELATED"/>
    <property type="match status" value="1"/>
</dbReference>
<dbReference type="SUPFAM" id="SSF55781">
    <property type="entry name" value="GAF domain-like"/>
    <property type="match status" value="2"/>
</dbReference>
<dbReference type="InterPro" id="IPR029016">
    <property type="entry name" value="GAF-like_dom_sf"/>
</dbReference>
<dbReference type="AlphaFoldDB" id="A0A3S9Z6G6"/>
<dbReference type="GO" id="GO:0016301">
    <property type="term" value="F:kinase activity"/>
    <property type="evidence" value="ECO:0007669"/>
    <property type="project" value="UniProtKB-KW"/>
</dbReference>
<dbReference type="EC" id="3.1.3.16" evidence="1"/>
<evidence type="ECO:0000256" key="3">
    <source>
        <dbReference type="ARBA" id="ARBA00022679"/>
    </source>
</evidence>
<keyword evidence="8" id="KW-0067">ATP-binding</keyword>
<keyword evidence="5" id="KW-0547">Nucleotide-binding</keyword>
<keyword evidence="2" id="KW-0597">Phosphoprotein</keyword>
<evidence type="ECO:0000313" key="21">
    <source>
        <dbReference type="Proteomes" id="UP000501753"/>
    </source>
</evidence>
<dbReference type="Pfam" id="PF07228">
    <property type="entry name" value="SpoIIE"/>
    <property type="match status" value="1"/>
</dbReference>
<dbReference type="CDD" id="cd00130">
    <property type="entry name" value="PAS"/>
    <property type="match status" value="1"/>
</dbReference>
<evidence type="ECO:0000256" key="12">
    <source>
        <dbReference type="ARBA" id="ARBA00047761"/>
    </source>
</evidence>